<reference evidence="1 2" key="1">
    <citation type="journal article" date="2012" name="BMC Genomics">
        <title>Tools to kill: Genome of one of the most destructive plant pathogenic fungi Macrophomina phaseolina.</title>
        <authorList>
            <person name="Islam M.S."/>
            <person name="Haque M.S."/>
            <person name="Islam M.M."/>
            <person name="Emdad E.M."/>
            <person name="Halim A."/>
            <person name="Hossen Q.M.M."/>
            <person name="Hossain M.Z."/>
            <person name="Ahmed B."/>
            <person name="Rahim S."/>
            <person name="Rahman M.S."/>
            <person name="Alam M.M."/>
            <person name="Hou S."/>
            <person name="Wan X."/>
            <person name="Saito J.A."/>
            <person name="Alam M."/>
        </authorList>
    </citation>
    <scope>NUCLEOTIDE SEQUENCE [LARGE SCALE GENOMIC DNA]</scope>
    <source>
        <strain evidence="1 2">MS6</strain>
    </source>
</reference>
<protein>
    <recommendedName>
        <fullName evidence="3">Mg2+ transporter protein CorA-like/Zinc transport protein ZntB</fullName>
    </recommendedName>
</protein>
<dbReference type="eggNOG" id="ENOG502SS3N">
    <property type="taxonomic scope" value="Eukaryota"/>
</dbReference>
<evidence type="ECO:0000313" key="2">
    <source>
        <dbReference type="Proteomes" id="UP000007129"/>
    </source>
</evidence>
<dbReference type="STRING" id="1126212.K2R5I1"/>
<organism evidence="1 2">
    <name type="scientific">Macrophomina phaseolina (strain MS6)</name>
    <name type="common">Charcoal rot fungus</name>
    <dbReference type="NCBI Taxonomy" id="1126212"/>
    <lineage>
        <taxon>Eukaryota</taxon>
        <taxon>Fungi</taxon>
        <taxon>Dikarya</taxon>
        <taxon>Ascomycota</taxon>
        <taxon>Pezizomycotina</taxon>
        <taxon>Dothideomycetes</taxon>
        <taxon>Dothideomycetes incertae sedis</taxon>
        <taxon>Botryosphaeriales</taxon>
        <taxon>Botryosphaeriaceae</taxon>
        <taxon>Macrophomina</taxon>
    </lineage>
</organism>
<dbReference type="EMBL" id="AHHD01000229">
    <property type="protein sequence ID" value="EKG17621.1"/>
    <property type="molecule type" value="Genomic_DNA"/>
</dbReference>
<accession>K2R5I1</accession>
<name>K2R5I1_MACPH</name>
<dbReference type="AlphaFoldDB" id="K2R5I1"/>
<dbReference type="OrthoDB" id="1046782at2759"/>
<dbReference type="Proteomes" id="UP000007129">
    <property type="component" value="Unassembled WGS sequence"/>
</dbReference>
<comment type="caution">
    <text evidence="1">The sequence shown here is derived from an EMBL/GenBank/DDBJ whole genome shotgun (WGS) entry which is preliminary data.</text>
</comment>
<gene>
    <name evidence="1" type="ORF">MPH_05069</name>
</gene>
<dbReference type="InParanoid" id="K2R5I1"/>
<evidence type="ECO:0000313" key="1">
    <source>
        <dbReference type="EMBL" id="EKG17621.1"/>
    </source>
</evidence>
<proteinExistence type="predicted"/>
<dbReference type="VEuPathDB" id="FungiDB:MPH_05069"/>
<evidence type="ECO:0008006" key="3">
    <source>
        <dbReference type="Google" id="ProtNLM"/>
    </source>
</evidence>
<sequence length="424" mass="46969">MFHAQRKRVLREAVWKPWRAGRLKEHENLLPSLQSIQHERYSTKEEDIQFFEFWKHEESKAAQPGFNCFAGIIQDDHVADWLNQRGSFALRKNNLYRKVTGGIRILVCEQRGSDPLNFPISRESYLRMEKDFRLSPATLPYFKNSSYNHAWQRNTSEGRNDLVLIAKPPSNGLIVAPSLSLTHDLDTSTTTAFLYGPNLLSTSSNTARSDGVPQIALLREILEACTSLWAHPLLLPTALLAVCVDQTQAFCSQEIEGKFNRVDEGLGIMAGGDGNKRSADAMSKEVNNLVTGMAELACVSGWQVRFAGVLGDMMEKTEELVDVNGMAGDEMRDIVEQLKTTAQSVEEVVKGLRVRAGLQADTLRNFLSQTTNLLAAQLTAAATRNGASVKTIALLNTLFLPAIFVAVSLPPGPNIMLSTFETNS</sequence>
<dbReference type="HOGENOM" id="CLU_031640_1_0_1"/>